<dbReference type="EMBL" id="VWMK01000001">
    <property type="protein sequence ID" value="KAA3770458.1"/>
    <property type="molecule type" value="Genomic_DNA"/>
</dbReference>
<dbReference type="PROSITE" id="PS51257">
    <property type="entry name" value="PROKAR_LIPOPROTEIN"/>
    <property type="match status" value="1"/>
</dbReference>
<organism evidence="2 3">
    <name type="scientific">Bacteroides salyersiae</name>
    <dbReference type="NCBI Taxonomy" id="291644"/>
    <lineage>
        <taxon>Bacteria</taxon>
        <taxon>Pseudomonadati</taxon>
        <taxon>Bacteroidota</taxon>
        <taxon>Bacteroidia</taxon>
        <taxon>Bacteroidales</taxon>
        <taxon>Bacteroidaceae</taxon>
        <taxon>Bacteroides</taxon>
    </lineage>
</organism>
<evidence type="ECO:0000256" key="1">
    <source>
        <dbReference type="SAM" id="Coils"/>
    </source>
</evidence>
<feature type="coiled-coil region" evidence="1">
    <location>
        <begin position="301"/>
        <end position="328"/>
    </location>
</feature>
<evidence type="ECO:0000313" key="3">
    <source>
        <dbReference type="Proteomes" id="UP000422221"/>
    </source>
</evidence>
<reference evidence="2 3" key="1">
    <citation type="journal article" date="2019" name="Nat. Med.">
        <title>A library of human gut bacterial isolates paired with longitudinal multiomics data enables mechanistic microbiome research.</title>
        <authorList>
            <person name="Poyet M."/>
            <person name="Groussin M."/>
            <person name="Gibbons S.M."/>
            <person name="Avila-Pacheco J."/>
            <person name="Jiang X."/>
            <person name="Kearney S.M."/>
            <person name="Perrotta A.R."/>
            <person name="Berdy B."/>
            <person name="Zhao S."/>
            <person name="Lieberman T.D."/>
            <person name="Swanson P.K."/>
            <person name="Smith M."/>
            <person name="Roesemann S."/>
            <person name="Alexander J.E."/>
            <person name="Rich S.A."/>
            <person name="Livny J."/>
            <person name="Vlamakis H."/>
            <person name="Clish C."/>
            <person name="Bullock K."/>
            <person name="Deik A."/>
            <person name="Scott J."/>
            <person name="Pierce K.A."/>
            <person name="Xavier R.J."/>
            <person name="Alm E.J."/>
        </authorList>
    </citation>
    <scope>NUCLEOTIDE SEQUENCE [LARGE SCALE GENOMIC DNA]</scope>
    <source>
        <strain evidence="2 3">BIOML-A10</strain>
    </source>
</reference>
<keyword evidence="1" id="KW-0175">Coiled coil</keyword>
<evidence type="ECO:0000313" key="2">
    <source>
        <dbReference type="EMBL" id="KAA3770458.1"/>
    </source>
</evidence>
<dbReference type="Pfam" id="PF19867">
    <property type="entry name" value="DUF6340"/>
    <property type="match status" value="1"/>
</dbReference>
<dbReference type="InterPro" id="IPR011990">
    <property type="entry name" value="TPR-like_helical_dom_sf"/>
</dbReference>
<dbReference type="InterPro" id="IPR045921">
    <property type="entry name" value="DUF6340"/>
</dbReference>
<dbReference type="Gene3D" id="1.25.40.10">
    <property type="entry name" value="Tetratricopeptide repeat domain"/>
    <property type="match status" value="1"/>
</dbReference>
<dbReference type="SUPFAM" id="SSF48452">
    <property type="entry name" value="TPR-like"/>
    <property type="match status" value="1"/>
</dbReference>
<protein>
    <submittedName>
        <fullName evidence="2">Tetratricopeptide repeat protein</fullName>
    </submittedName>
</protein>
<dbReference type="Proteomes" id="UP000422221">
    <property type="component" value="Unassembled WGS sequence"/>
</dbReference>
<sequence length="365" mass="41940">MAKYSFFLTLLSCLIFGSCQTIEQISIDYMMPAEINFPPELRRVAIVNNVSAIPDNKWIEAEKPISGNEVARAIAYTHGDAGIATESLARAIADGNYFDEVVICDSALRADDKIAREETLSQEEVGELTDKLDVDFLIALENLQLKATKYIHYLADWQCYYGTIDLLAQPTVKIYVPNRIRPMLTITPSDSIFWEEYGNTPAYVENHMIKEEQMLKEASEFAGTIPVKHLLPYWTSATRQLYANGSVYMRDAIIYVRENSWDKAFNLWQQAFETSKSDRKKMYAAHNIAVYHEMKDDIPEAEKWALKAQELARKVEKIDDEKKGKQDLSRIPNYVMISLYLVDLQKRMNGLSTLNMQMSRFNDDF</sequence>
<dbReference type="GeneID" id="93116137"/>
<gene>
    <name evidence="2" type="ORF">F3F73_00450</name>
</gene>
<proteinExistence type="predicted"/>
<dbReference type="RefSeq" id="WP_005924980.1">
    <property type="nucleotide sequence ID" value="NZ_CABKSE010000001.1"/>
</dbReference>
<dbReference type="AlphaFoldDB" id="A0A7J4XNQ8"/>
<comment type="caution">
    <text evidence="2">The sequence shown here is derived from an EMBL/GenBank/DDBJ whole genome shotgun (WGS) entry which is preliminary data.</text>
</comment>
<accession>A0A7J4XNQ8</accession>
<name>A0A7J4XNQ8_9BACE</name>